<feature type="compositionally biased region" description="Acidic residues" evidence="1">
    <location>
        <begin position="1"/>
        <end position="11"/>
    </location>
</feature>
<gene>
    <name evidence="2" type="ORF">CDAUBV1_LOCUS14166</name>
</gene>
<evidence type="ECO:0000313" key="3">
    <source>
        <dbReference type="Proteomes" id="UP001497525"/>
    </source>
</evidence>
<dbReference type="Proteomes" id="UP001497525">
    <property type="component" value="Unassembled WGS sequence"/>
</dbReference>
<sequence>MDGDNSEESGDTDGRYDVVDDDCDGHDDEAVKDESDDKLDDDDSDDKLDDNHDDFDDDDDYDYDDDTNYNNSVLEGDFCVNEDSDDADNYGDNGLVDFVNGSPDLCDPQVIWFIQTNYNCEIDLSLEVFWVTDVVLIKHYEGSRDLRHTLRSSRRPKYTKQEVAGKSSNMHRMKLVPYLTNAIEKIQLQALLQYAQAVRTAD</sequence>
<accession>A0AAV2TNW0</accession>
<dbReference type="AlphaFoldDB" id="A0AAV2TNW0"/>
<reference evidence="2" key="1">
    <citation type="submission" date="2024-06" db="EMBL/GenBank/DDBJ databases">
        <authorList>
            <person name="Liu X."/>
            <person name="Lenzi L."/>
            <person name="Haldenby T S."/>
            <person name="Uol C."/>
        </authorList>
    </citation>
    <scope>NUCLEOTIDE SEQUENCE</scope>
</reference>
<feature type="compositionally biased region" description="Acidic residues" evidence="1">
    <location>
        <begin position="36"/>
        <end position="67"/>
    </location>
</feature>
<evidence type="ECO:0000313" key="2">
    <source>
        <dbReference type="EMBL" id="CAL5139122.1"/>
    </source>
</evidence>
<protein>
    <submittedName>
        <fullName evidence="2">Uncharacterized protein</fullName>
    </submittedName>
</protein>
<feature type="region of interest" description="Disordered" evidence="1">
    <location>
        <begin position="1"/>
        <end position="67"/>
    </location>
</feature>
<dbReference type="EMBL" id="CAXLJL010000589">
    <property type="protein sequence ID" value="CAL5139122.1"/>
    <property type="molecule type" value="Genomic_DNA"/>
</dbReference>
<comment type="caution">
    <text evidence="2">The sequence shown here is derived from an EMBL/GenBank/DDBJ whole genome shotgun (WGS) entry which is preliminary data.</text>
</comment>
<name>A0AAV2TNW0_CALDB</name>
<organism evidence="2 3">
    <name type="scientific">Calicophoron daubneyi</name>
    <name type="common">Rumen fluke</name>
    <name type="synonym">Paramphistomum daubneyi</name>
    <dbReference type="NCBI Taxonomy" id="300641"/>
    <lineage>
        <taxon>Eukaryota</taxon>
        <taxon>Metazoa</taxon>
        <taxon>Spiralia</taxon>
        <taxon>Lophotrochozoa</taxon>
        <taxon>Platyhelminthes</taxon>
        <taxon>Trematoda</taxon>
        <taxon>Digenea</taxon>
        <taxon>Plagiorchiida</taxon>
        <taxon>Pronocephalata</taxon>
        <taxon>Paramphistomoidea</taxon>
        <taxon>Paramphistomidae</taxon>
        <taxon>Calicophoron</taxon>
    </lineage>
</organism>
<proteinExistence type="predicted"/>
<evidence type="ECO:0000256" key="1">
    <source>
        <dbReference type="SAM" id="MobiDB-lite"/>
    </source>
</evidence>